<accession>R7SHM8</accession>
<proteinExistence type="predicted"/>
<evidence type="ECO:0000313" key="1">
    <source>
        <dbReference type="EMBL" id="EJC97772.1"/>
    </source>
</evidence>
<dbReference type="Proteomes" id="UP000053630">
    <property type="component" value="Unassembled WGS sequence"/>
</dbReference>
<dbReference type="EMBL" id="JH717985">
    <property type="protein sequence ID" value="EJC97772.1"/>
    <property type="molecule type" value="Genomic_DNA"/>
</dbReference>
<dbReference type="AlphaFoldDB" id="R7SHM8"/>
<reference evidence="2" key="1">
    <citation type="journal article" date="2012" name="Science">
        <title>The Paleozoic origin of enzymatic lignin decomposition reconstructed from 31 fungal genomes.</title>
        <authorList>
            <person name="Floudas D."/>
            <person name="Binder M."/>
            <person name="Riley R."/>
            <person name="Barry K."/>
            <person name="Blanchette R.A."/>
            <person name="Henrissat B."/>
            <person name="Martinez A.T."/>
            <person name="Otillar R."/>
            <person name="Spatafora J.W."/>
            <person name="Yadav J.S."/>
            <person name="Aerts A."/>
            <person name="Benoit I."/>
            <person name="Boyd A."/>
            <person name="Carlson A."/>
            <person name="Copeland A."/>
            <person name="Coutinho P.M."/>
            <person name="de Vries R.P."/>
            <person name="Ferreira P."/>
            <person name="Findley K."/>
            <person name="Foster B."/>
            <person name="Gaskell J."/>
            <person name="Glotzer D."/>
            <person name="Gorecki P."/>
            <person name="Heitman J."/>
            <person name="Hesse C."/>
            <person name="Hori C."/>
            <person name="Igarashi K."/>
            <person name="Jurgens J.A."/>
            <person name="Kallen N."/>
            <person name="Kersten P."/>
            <person name="Kohler A."/>
            <person name="Kuees U."/>
            <person name="Kumar T.K.A."/>
            <person name="Kuo A."/>
            <person name="LaButti K."/>
            <person name="Larrondo L.F."/>
            <person name="Lindquist E."/>
            <person name="Ling A."/>
            <person name="Lombard V."/>
            <person name="Lucas S."/>
            <person name="Lundell T."/>
            <person name="Martin R."/>
            <person name="McLaughlin D.J."/>
            <person name="Morgenstern I."/>
            <person name="Morin E."/>
            <person name="Murat C."/>
            <person name="Nagy L.G."/>
            <person name="Nolan M."/>
            <person name="Ohm R.A."/>
            <person name="Patyshakuliyeva A."/>
            <person name="Rokas A."/>
            <person name="Ruiz-Duenas F.J."/>
            <person name="Sabat G."/>
            <person name="Salamov A."/>
            <person name="Samejima M."/>
            <person name="Schmutz J."/>
            <person name="Slot J.C."/>
            <person name="St John F."/>
            <person name="Stenlid J."/>
            <person name="Sun H."/>
            <person name="Sun S."/>
            <person name="Syed K."/>
            <person name="Tsang A."/>
            <person name="Wiebenga A."/>
            <person name="Young D."/>
            <person name="Pisabarro A."/>
            <person name="Eastwood D.C."/>
            <person name="Martin F."/>
            <person name="Cullen D."/>
            <person name="Grigoriev I.V."/>
            <person name="Hibbett D.S."/>
        </authorList>
    </citation>
    <scope>NUCLEOTIDE SEQUENCE [LARGE SCALE GENOMIC DNA]</scope>
    <source>
        <strain evidence="2">MF3/22</strain>
    </source>
</reference>
<name>R7SHM8_FOMME</name>
<gene>
    <name evidence="1" type="ORF">FOMMEDRAFT_162592</name>
</gene>
<dbReference type="RefSeq" id="XP_007271990.1">
    <property type="nucleotide sequence ID" value="XM_007271928.1"/>
</dbReference>
<evidence type="ECO:0000313" key="2">
    <source>
        <dbReference type="Proteomes" id="UP000053630"/>
    </source>
</evidence>
<protein>
    <submittedName>
        <fullName evidence="1">Uncharacterized protein</fullName>
    </submittedName>
</protein>
<dbReference type="KEGG" id="fme:FOMMEDRAFT_162592"/>
<sequence length="103" mass="12044">MSNVSTSFLSFPYLWSLAELRDFPRRPYLEPASASFSRPGAPLGHWVMFPAQDPDPHVLFNRDYLPVTTWLTEFTDLTYLTALNGTCLIYEIDIPERSYFWFK</sequence>
<organism evidence="1 2">
    <name type="scientific">Fomitiporia mediterranea (strain MF3/22)</name>
    <name type="common">Grapevine white-rot fungus</name>
    <dbReference type="NCBI Taxonomy" id="694068"/>
    <lineage>
        <taxon>Eukaryota</taxon>
        <taxon>Fungi</taxon>
        <taxon>Dikarya</taxon>
        <taxon>Basidiomycota</taxon>
        <taxon>Agaricomycotina</taxon>
        <taxon>Agaricomycetes</taxon>
        <taxon>Hymenochaetales</taxon>
        <taxon>Hymenochaetaceae</taxon>
        <taxon>Fomitiporia</taxon>
    </lineage>
</organism>
<dbReference type="GeneID" id="18675865"/>
<keyword evidence="2" id="KW-1185">Reference proteome</keyword>